<comment type="caution">
    <text evidence="2">The sequence shown here is derived from an EMBL/GenBank/DDBJ whole genome shotgun (WGS) entry which is preliminary data.</text>
</comment>
<gene>
    <name evidence="2" type="ORF">CEXT_459181</name>
</gene>
<dbReference type="EMBL" id="BPLR01005872">
    <property type="protein sequence ID" value="GIY05703.1"/>
    <property type="molecule type" value="Genomic_DNA"/>
</dbReference>
<proteinExistence type="predicted"/>
<dbReference type="Proteomes" id="UP001054945">
    <property type="component" value="Unassembled WGS sequence"/>
</dbReference>
<feature type="region of interest" description="Disordered" evidence="1">
    <location>
        <begin position="1"/>
        <end position="20"/>
    </location>
</feature>
<evidence type="ECO:0000313" key="3">
    <source>
        <dbReference type="Proteomes" id="UP001054945"/>
    </source>
</evidence>
<reference evidence="2 3" key="1">
    <citation type="submission" date="2021-06" db="EMBL/GenBank/DDBJ databases">
        <title>Caerostris extrusa draft genome.</title>
        <authorList>
            <person name="Kono N."/>
            <person name="Arakawa K."/>
        </authorList>
    </citation>
    <scope>NUCLEOTIDE SEQUENCE [LARGE SCALE GENOMIC DNA]</scope>
</reference>
<keyword evidence="3" id="KW-1185">Reference proteome</keyword>
<name>A0AAV4QEC1_CAEEX</name>
<sequence length="110" mass="12423">MRRVRIGNPDEEDCVRRDGSRREPSFLDPLVQVIVISSHRATWTGESDECCSELLVGTMHNEEEGKEGLLHPVRDNRPIGHCSDTSTCTDMGEGRRFASPCAFIEPHRPF</sequence>
<protein>
    <submittedName>
        <fullName evidence="2">Uncharacterized protein</fullName>
    </submittedName>
</protein>
<evidence type="ECO:0000256" key="1">
    <source>
        <dbReference type="SAM" id="MobiDB-lite"/>
    </source>
</evidence>
<accession>A0AAV4QEC1</accession>
<dbReference type="AlphaFoldDB" id="A0AAV4QEC1"/>
<organism evidence="2 3">
    <name type="scientific">Caerostris extrusa</name>
    <name type="common">Bark spider</name>
    <name type="synonym">Caerostris bankana</name>
    <dbReference type="NCBI Taxonomy" id="172846"/>
    <lineage>
        <taxon>Eukaryota</taxon>
        <taxon>Metazoa</taxon>
        <taxon>Ecdysozoa</taxon>
        <taxon>Arthropoda</taxon>
        <taxon>Chelicerata</taxon>
        <taxon>Arachnida</taxon>
        <taxon>Araneae</taxon>
        <taxon>Araneomorphae</taxon>
        <taxon>Entelegynae</taxon>
        <taxon>Araneoidea</taxon>
        <taxon>Araneidae</taxon>
        <taxon>Caerostris</taxon>
    </lineage>
</organism>
<evidence type="ECO:0000313" key="2">
    <source>
        <dbReference type="EMBL" id="GIY05703.1"/>
    </source>
</evidence>